<gene>
    <name evidence="1" type="ORF">LPU83_pLPU83b_0022</name>
</gene>
<keyword evidence="2" id="KW-1185">Reference proteome</keyword>
<evidence type="ECO:0000313" key="1">
    <source>
        <dbReference type="EMBL" id="CDM60022.1"/>
    </source>
</evidence>
<accession>W6RFJ8</accession>
<keyword evidence="1" id="KW-0614">Plasmid</keyword>
<dbReference type="AlphaFoldDB" id="W6RFJ8"/>
<evidence type="ECO:0000313" key="2">
    <source>
        <dbReference type="Proteomes" id="UP000019443"/>
    </source>
</evidence>
<organism evidence="1 2">
    <name type="scientific">Rhizobium favelukesii</name>
    <dbReference type="NCBI Taxonomy" id="348824"/>
    <lineage>
        <taxon>Bacteria</taxon>
        <taxon>Pseudomonadati</taxon>
        <taxon>Pseudomonadota</taxon>
        <taxon>Alphaproteobacteria</taxon>
        <taxon>Hyphomicrobiales</taxon>
        <taxon>Rhizobiaceae</taxon>
        <taxon>Rhizobium/Agrobacterium group</taxon>
        <taxon>Rhizobium</taxon>
    </lineage>
</organism>
<reference evidence="1" key="1">
    <citation type="submission" date="2013-11" db="EMBL/GenBank/DDBJ databases">
        <title>Draft genome sequence of the broad-host-range Rhizobium sp. LPU83 strain, a member of the low-genetic diversity Oregon-like Rhizobium sp. group.</title>
        <authorList>
            <person name="Wibberg D."/>
            <person name="Puehler A."/>
            <person name="Schlueter A."/>
        </authorList>
    </citation>
    <scope>NUCLEOTIDE SEQUENCE [LARGE SCALE GENOMIC DNA]</scope>
    <source>
        <strain evidence="1">LPU83</strain>
        <plasmid evidence="1">pLPU83b</plasmid>
    </source>
</reference>
<name>W6RFJ8_9HYPH</name>
<proteinExistence type="predicted"/>
<comment type="caution">
    <text evidence="1">The sequence shown here is derived from an EMBL/GenBank/DDBJ whole genome shotgun (WGS) entry which is preliminary data.</text>
</comment>
<protein>
    <submittedName>
        <fullName evidence="1">Uncharacterized protein</fullName>
    </submittedName>
</protein>
<geneLocation type="plasmid" evidence="1">
    <name>pLPU83b</name>
</geneLocation>
<dbReference type="EMBL" id="CBYB010000004">
    <property type="protein sequence ID" value="CDM60022.1"/>
    <property type="molecule type" value="Genomic_DNA"/>
</dbReference>
<dbReference type="Proteomes" id="UP000019443">
    <property type="component" value="Unassembled WGS sequence"/>
</dbReference>
<sequence length="81" mass="9276">MPLTFTMPEQLHEYVPDAIIRFRYLNPGLDVAWDGHAVAMTLPPDRAVELEQELMFCVYRQKIYAETLPLRKTLLAGVTGL</sequence>